<keyword evidence="1" id="KW-1133">Transmembrane helix</keyword>
<dbReference type="RefSeq" id="WP_238175275.1">
    <property type="nucleotide sequence ID" value="NZ_SODU01000001.1"/>
</dbReference>
<keyword evidence="1" id="KW-0812">Transmembrane</keyword>
<evidence type="ECO:0000313" key="2">
    <source>
        <dbReference type="EMBL" id="TDW95406.1"/>
    </source>
</evidence>
<proteinExistence type="predicted"/>
<sequence>MTGRSSRVEPRKDLVERSAPFLPEGSEIRQALICQAAPSFLFFVITYLTGLTMFWIKYRCVAITPEAIYVLESSRLSGGASPQHLLGAMPRHTRLGPASGRWSQVTLLGQRHWVHRRFHDQIAAADHDAGFIE</sequence>
<dbReference type="Proteomes" id="UP000295060">
    <property type="component" value="Unassembled WGS sequence"/>
</dbReference>
<evidence type="ECO:0008006" key="4">
    <source>
        <dbReference type="Google" id="ProtNLM"/>
    </source>
</evidence>
<name>A0ABY2FQI9_9ACTN</name>
<keyword evidence="3" id="KW-1185">Reference proteome</keyword>
<reference evidence="2 3" key="1">
    <citation type="submission" date="2019-03" db="EMBL/GenBank/DDBJ databases">
        <title>Genomic Encyclopedia of Type Strains, Phase III (KMG-III): the genomes of soil and plant-associated and newly described type strains.</title>
        <authorList>
            <person name="Whitman W."/>
        </authorList>
    </citation>
    <scope>NUCLEOTIDE SEQUENCE [LARGE SCALE GENOMIC DNA]</scope>
    <source>
        <strain evidence="2 3">VKMAc-2574</strain>
    </source>
</reference>
<keyword evidence="1" id="KW-0472">Membrane</keyword>
<evidence type="ECO:0000313" key="3">
    <source>
        <dbReference type="Proteomes" id="UP000295060"/>
    </source>
</evidence>
<comment type="caution">
    <text evidence="2">The sequence shown here is derived from an EMBL/GenBank/DDBJ whole genome shotgun (WGS) entry which is preliminary data.</text>
</comment>
<dbReference type="EMBL" id="SODU01000001">
    <property type="protein sequence ID" value="TDW95406.1"/>
    <property type="molecule type" value="Genomic_DNA"/>
</dbReference>
<feature type="transmembrane region" description="Helical" evidence="1">
    <location>
        <begin position="36"/>
        <end position="56"/>
    </location>
</feature>
<accession>A0ABY2FQI9</accession>
<organism evidence="2 3">
    <name type="scientific">Kribbella pratensis</name>
    <dbReference type="NCBI Taxonomy" id="2512112"/>
    <lineage>
        <taxon>Bacteria</taxon>
        <taxon>Bacillati</taxon>
        <taxon>Actinomycetota</taxon>
        <taxon>Actinomycetes</taxon>
        <taxon>Propionibacteriales</taxon>
        <taxon>Kribbellaceae</taxon>
        <taxon>Kribbella</taxon>
    </lineage>
</organism>
<gene>
    <name evidence="2" type="ORF">EV137_2746</name>
</gene>
<protein>
    <recommendedName>
        <fullName evidence="4">SH3 domain-containing protein</fullName>
    </recommendedName>
</protein>
<evidence type="ECO:0000256" key="1">
    <source>
        <dbReference type="SAM" id="Phobius"/>
    </source>
</evidence>